<evidence type="ECO:0000313" key="2">
    <source>
        <dbReference type="EMBL" id="KAG6630695.1"/>
    </source>
</evidence>
<comment type="caution">
    <text evidence="2">The sequence shown here is derived from an EMBL/GenBank/DDBJ whole genome shotgun (WGS) entry which is preliminary data.</text>
</comment>
<gene>
    <name evidence="2" type="ORF">CIPAW_13G036700</name>
</gene>
<dbReference type="AlphaFoldDB" id="A0A8T1NK19"/>
<evidence type="ECO:0000256" key="1">
    <source>
        <dbReference type="SAM" id="MobiDB-lite"/>
    </source>
</evidence>
<feature type="compositionally biased region" description="Basic and acidic residues" evidence="1">
    <location>
        <begin position="10"/>
        <end position="42"/>
    </location>
</feature>
<dbReference type="PANTHER" id="PTHR37725:SF1">
    <property type="match status" value="1"/>
</dbReference>
<dbReference type="Proteomes" id="UP000811609">
    <property type="component" value="Chromosome 13"/>
</dbReference>
<keyword evidence="3" id="KW-1185">Reference proteome</keyword>
<evidence type="ECO:0000313" key="3">
    <source>
        <dbReference type="Proteomes" id="UP000811609"/>
    </source>
</evidence>
<dbReference type="EMBL" id="CM031821">
    <property type="protein sequence ID" value="KAG6630695.1"/>
    <property type="molecule type" value="Genomic_DNA"/>
</dbReference>
<feature type="region of interest" description="Disordered" evidence="1">
    <location>
        <begin position="1"/>
        <end position="42"/>
    </location>
</feature>
<name>A0A8T1NK19_CARIL</name>
<proteinExistence type="predicted"/>
<dbReference type="PANTHER" id="PTHR37725">
    <property type="match status" value="1"/>
</dbReference>
<organism evidence="2 3">
    <name type="scientific">Carya illinoinensis</name>
    <name type="common">Pecan</name>
    <dbReference type="NCBI Taxonomy" id="32201"/>
    <lineage>
        <taxon>Eukaryota</taxon>
        <taxon>Viridiplantae</taxon>
        <taxon>Streptophyta</taxon>
        <taxon>Embryophyta</taxon>
        <taxon>Tracheophyta</taxon>
        <taxon>Spermatophyta</taxon>
        <taxon>Magnoliopsida</taxon>
        <taxon>eudicotyledons</taxon>
        <taxon>Gunneridae</taxon>
        <taxon>Pentapetalae</taxon>
        <taxon>rosids</taxon>
        <taxon>fabids</taxon>
        <taxon>Fagales</taxon>
        <taxon>Juglandaceae</taxon>
        <taxon>Carya</taxon>
    </lineage>
</organism>
<protein>
    <submittedName>
        <fullName evidence="2">Uncharacterized protein</fullName>
    </submittedName>
</protein>
<sequence length="207" mass="22905">MGNLQNKSNSTDESKADREINVLHPAEAGDHAPEKDQYYGDPFDEHSTARITSNLITGSADSDTSRLKSGGDLLQEINNAGDMSDDCIHPMTAEKAVNPRLLTLLEFFRQLYVRKQEVFKTSFPDLHEKFDEIFKKDGGKVSQVKSGRMIKAQPILQRSMSVGSPREISQDDLKLERFKVRIIDVGGSYTKQADGKGGQDGKGGSSR</sequence>
<accession>A0A8T1NK19</accession>
<reference evidence="2" key="1">
    <citation type="submission" date="2020-12" db="EMBL/GenBank/DDBJ databases">
        <title>WGS assembly of Carya illinoinensis cv. Pawnee.</title>
        <authorList>
            <person name="Platts A."/>
            <person name="Shu S."/>
            <person name="Wright S."/>
            <person name="Barry K."/>
            <person name="Edger P."/>
            <person name="Pires J.C."/>
            <person name="Schmutz J."/>
        </authorList>
    </citation>
    <scope>NUCLEOTIDE SEQUENCE</scope>
    <source>
        <tissue evidence="2">Leaf</tissue>
    </source>
</reference>